<dbReference type="GO" id="GO:0005506">
    <property type="term" value="F:iron ion binding"/>
    <property type="evidence" value="ECO:0007669"/>
    <property type="project" value="InterPro"/>
</dbReference>
<proteinExistence type="predicted"/>
<accession>F8B5C2</accession>
<dbReference type="SUPFAM" id="SSF117916">
    <property type="entry name" value="Fe-S cluster assembly (FSCA) domain-like"/>
    <property type="match status" value="1"/>
</dbReference>
<dbReference type="eggNOG" id="COG0694">
    <property type="taxonomic scope" value="Bacteria"/>
</dbReference>
<evidence type="ECO:0000313" key="8">
    <source>
        <dbReference type="Proteomes" id="UP000001549"/>
    </source>
</evidence>
<protein>
    <submittedName>
        <fullName evidence="7">Rieske (2Fe-2S) iron-sulfur domain protein</fullName>
    </submittedName>
</protein>
<dbReference type="RefSeq" id="WP_013871967.1">
    <property type="nucleotide sequence ID" value="NC_015656.1"/>
</dbReference>
<dbReference type="InterPro" id="IPR034904">
    <property type="entry name" value="FSCA_dom_sf"/>
</dbReference>
<dbReference type="KEGG" id="fsy:FsymDg_0417"/>
<dbReference type="Pfam" id="PF00355">
    <property type="entry name" value="Rieske"/>
    <property type="match status" value="1"/>
</dbReference>
<dbReference type="EMBL" id="CP002801">
    <property type="protein sequence ID" value="AEH07974.1"/>
    <property type="molecule type" value="Genomic_DNA"/>
</dbReference>
<dbReference type="Gene3D" id="3.30.300.130">
    <property type="entry name" value="Fe-S cluster assembly (FSCA)"/>
    <property type="match status" value="1"/>
</dbReference>
<dbReference type="GO" id="GO:0004497">
    <property type="term" value="F:monooxygenase activity"/>
    <property type="evidence" value="ECO:0007669"/>
    <property type="project" value="UniProtKB-ARBA"/>
</dbReference>
<evidence type="ECO:0000259" key="6">
    <source>
        <dbReference type="PROSITE" id="PS51296"/>
    </source>
</evidence>
<feature type="domain" description="Rieske" evidence="6">
    <location>
        <begin position="190"/>
        <end position="292"/>
    </location>
</feature>
<dbReference type="HOGENOM" id="CLU_085666_0_0_11"/>
<dbReference type="Gene3D" id="2.102.10.10">
    <property type="entry name" value="Rieske [2Fe-2S] iron-sulphur domain"/>
    <property type="match status" value="1"/>
</dbReference>
<dbReference type="PROSITE" id="PS51296">
    <property type="entry name" value="RIESKE"/>
    <property type="match status" value="1"/>
</dbReference>
<dbReference type="InterPro" id="IPR001075">
    <property type="entry name" value="NIF_FeS_clus_asmbl_NifU_C"/>
</dbReference>
<keyword evidence="4" id="KW-0411">Iron-sulfur</keyword>
<keyword evidence="8" id="KW-1185">Reference proteome</keyword>
<evidence type="ECO:0000256" key="2">
    <source>
        <dbReference type="ARBA" id="ARBA00022723"/>
    </source>
</evidence>
<dbReference type="GO" id="GO:0051537">
    <property type="term" value="F:2 iron, 2 sulfur cluster binding"/>
    <property type="evidence" value="ECO:0007669"/>
    <property type="project" value="UniProtKB-KW"/>
</dbReference>
<dbReference type="eggNOG" id="COG2146">
    <property type="taxonomic scope" value="Bacteria"/>
</dbReference>
<dbReference type="GO" id="GO:0016705">
    <property type="term" value="F:oxidoreductase activity, acting on paired donors, with incorporation or reduction of molecular oxygen"/>
    <property type="evidence" value="ECO:0007669"/>
    <property type="project" value="UniProtKB-ARBA"/>
</dbReference>
<keyword evidence="2" id="KW-0479">Metal-binding</keyword>
<comment type="function">
    <text evidence="5">May be involved in the formation or repair of [Fe-S] clusters present in iron-sulfur proteins.</text>
</comment>
<evidence type="ECO:0000256" key="4">
    <source>
        <dbReference type="ARBA" id="ARBA00023014"/>
    </source>
</evidence>
<name>F8B5C2_9ACTN</name>
<evidence type="ECO:0000256" key="3">
    <source>
        <dbReference type="ARBA" id="ARBA00023004"/>
    </source>
</evidence>
<keyword evidence="3" id="KW-0408">Iron</keyword>
<dbReference type="InterPro" id="IPR017941">
    <property type="entry name" value="Rieske_2Fe-2S"/>
</dbReference>
<dbReference type="STRING" id="656024.FsymDg_0417"/>
<dbReference type="InterPro" id="IPR036922">
    <property type="entry name" value="Rieske_2Fe-2S_sf"/>
</dbReference>
<dbReference type="GO" id="GO:0016226">
    <property type="term" value="P:iron-sulfur cluster assembly"/>
    <property type="evidence" value="ECO:0007669"/>
    <property type="project" value="InterPro"/>
</dbReference>
<evidence type="ECO:0000256" key="1">
    <source>
        <dbReference type="ARBA" id="ARBA00022714"/>
    </source>
</evidence>
<dbReference type="Proteomes" id="UP000001549">
    <property type="component" value="Chromosome"/>
</dbReference>
<evidence type="ECO:0000256" key="5">
    <source>
        <dbReference type="ARBA" id="ARBA00049958"/>
    </source>
</evidence>
<dbReference type="AlphaFoldDB" id="F8B5C2"/>
<gene>
    <name evidence="7" type="ordered locus">FsymDg_0417</name>
</gene>
<sequence length="296" mass="31546">MSDARPTGPTWNEPGPGLEALSEALDEAATGVRELEPAARRRAEQLRHAVEALHGSGINAIVRRLREDPRGRELLFELADDPVVRLLFSVHGILQPTPVTESLRALEKVRPYLRAHGGDAELVRVDGDTAFLRVSGTCNSRALAGVTLREVVKEALIGGVGSIARVVMLAGDPPPTLIPLGPVRNRDGGWVAVGTAVGLGERPITALHLERADGVKADIVVISLDGQLIAYRDICAHQGLPINVAQLDPATGTLTCPRHGFCYDARSGACLNSPGAQLTQLPLRVDNGQVWIRVDA</sequence>
<evidence type="ECO:0000313" key="7">
    <source>
        <dbReference type="EMBL" id="AEH07974.1"/>
    </source>
</evidence>
<organism evidence="7 8">
    <name type="scientific">Candidatus Protofrankia datiscae</name>
    <dbReference type="NCBI Taxonomy" id="2716812"/>
    <lineage>
        <taxon>Bacteria</taxon>
        <taxon>Bacillati</taxon>
        <taxon>Actinomycetota</taxon>
        <taxon>Actinomycetes</taxon>
        <taxon>Frankiales</taxon>
        <taxon>Frankiaceae</taxon>
        <taxon>Protofrankia</taxon>
    </lineage>
</organism>
<reference evidence="7 8" key="1">
    <citation type="submission" date="2011-05" db="EMBL/GenBank/DDBJ databases">
        <title>Complete sequence of chromosome of Frankia symbiont of Datisca glomerata.</title>
        <authorList>
            <consortium name="US DOE Joint Genome Institute"/>
            <person name="Lucas S."/>
            <person name="Han J."/>
            <person name="Lapidus A."/>
            <person name="Cheng J.-F."/>
            <person name="Goodwin L."/>
            <person name="Pitluck S."/>
            <person name="Peters L."/>
            <person name="Mikhailova N."/>
            <person name="Chertkov O."/>
            <person name="Teshima H."/>
            <person name="Han C."/>
            <person name="Tapia R."/>
            <person name="Land M."/>
            <person name="Hauser L."/>
            <person name="Kyrpides N."/>
            <person name="Ivanova N."/>
            <person name="Pagani I."/>
            <person name="Berry A."/>
            <person name="Pawlowski K."/>
            <person name="Persson T."/>
            <person name="Vanden Heuvel B."/>
            <person name="Benson D."/>
            <person name="Woyke T."/>
        </authorList>
    </citation>
    <scope>NUCLEOTIDE SEQUENCE [LARGE SCALE GENOMIC DNA]</scope>
    <source>
        <strain evidence="8">4085684</strain>
    </source>
</reference>
<dbReference type="CDD" id="cd03467">
    <property type="entry name" value="Rieske"/>
    <property type="match status" value="1"/>
</dbReference>
<keyword evidence="1" id="KW-0001">2Fe-2S</keyword>
<dbReference type="SUPFAM" id="SSF50022">
    <property type="entry name" value="ISP domain"/>
    <property type="match status" value="1"/>
</dbReference>
<dbReference type="Pfam" id="PF01106">
    <property type="entry name" value="NifU"/>
    <property type="match status" value="1"/>
</dbReference>